<keyword evidence="2" id="KW-1185">Reference proteome</keyword>
<reference evidence="2" key="1">
    <citation type="journal article" date="2019" name="Int. J. Syst. Evol. Microbiol.">
        <title>The Global Catalogue of Microorganisms (GCM) 10K type strain sequencing project: providing services to taxonomists for standard genome sequencing and annotation.</title>
        <authorList>
            <consortium name="The Broad Institute Genomics Platform"/>
            <consortium name="The Broad Institute Genome Sequencing Center for Infectious Disease"/>
            <person name="Wu L."/>
            <person name="Ma J."/>
        </authorList>
    </citation>
    <scope>NUCLEOTIDE SEQUENCE [LARGE SCALE GENOMIC DNA]</scope>
    <source>
        <strain evidence="2">CCM 8479</strain>
    </source>
</reference>
<name>A0ABW0CZX0_STRFI</name>
<comment type="caution">
    <text evidence="1">The sequence shown here is derived from an EMBL/GenBank/DDBJ whole genome shotgun (WGS) entry which is preliminary data.</text>
</comment>
<protein>
    <submittedName>
        <fullName evidence="1">Uncharacterized protein</fullName>
    </submittedName>
</protein>
<proteinExistence type="predicted"/>
<evidence type="ECO:0000313" key="1">
    <source>
        <dbReference type="EMBL" id="MFC5223644.1"/>
    </source>
</evidence>
<organism evidence="1 2">
    <name type="scientific">Streptomyces fimbriatus</name>
    <dbReference type="NCBI Taxonomy" id="68197"/>
    <lineage>
        <taxon>Bacteria</taxon>
        <taxon>Bacillati</taxon>
        <taxon>Actinomycetota</taxon>
        <taxon>Actinomycetes</taxon>
        <taxon>Kitasatosporales</taxon>
        <taxon>Streptomycetaceae</taxon>
        <taxon>Streptomyces</taxon>
    </lineage>
</organism>
<sequence length="104" mass="10884">MCGCPAPYDRPFLYRCPIRFTGSRPFGHSGCLGMKPLHATGAGLPLRAVAEGTVPREPLSRCGHSLPRALDLARAGSAPVNSDDAIGQAGLFANLMAWPGPSQP</sequence>
<dbReference type="RefSeq" id="WP_344643187.1">
    <property type="nucleotide sequence ID" value="NZ_BAAASS010000003.1"/>
</dbReference>
<evidence type="ECO:0000313" key="2">
    <source>
        <dbReference type="Proteomes" id="UP001596156"/>
    </source>
</evidence>
<accession>A0ABW0CZX0</accession>
<dbReference type="EMBL" id="JBHSKL010000003">
    <property type="protein sequence ID" value="MFC5223644.1"/>
    <property type="molecule type" value="Genomic_DNA"/>
</dbReference>
<dbReference type="Proteomes" id="UP001596156">
    <property type="component" value="Unassembled WGS sequence"/>
</dbReference>
<gene>
    <name evidence="1" type="ORF">ACFPN6_03295</name>
</gene>